<sequence length="138" mass="14718">MIEVIDPDRCTSCGLCAQICPMNVFTLRPDGFPVIADKDQCQTCFQCEAYCPADAMFVDPSRTADRLVPGDGGEDDLEHLRSEGFLGLHRRAVGWSRASGGPPRQGRGTGTTSRSPSRSTSQATARSTAGPSTHTTAL</sequence>
<dbReference type="KEGG" id="cpre:Csp1_18320"/>
<dbReference type="Proteomes" id="UP000247696">
    <property type="component" value="Chromosome"/>
</dbReference>
<evidence type="ECO:0000256" key="4">
    <source>
        <dbReference type="ARBA" id="ARBA00023014"/>
    </source>
</evidence>
<dbReference type="PROSITE" id="PS00198">
    <property type="entry name" value="4FE4S_FER_1"/>
    <property type="match status" value="2"/>
</dbReference>
<accession>A0A2Z3YPM3</accession>
<organism evidence="7 8">
    <name type="scientific">Corynebacterium provencense</name>
    <dbReference type="NCBI Taxonomy" id="1737425"/>
    <lineage>
        <taxon>Bacteria</taxon>
        <taxon>Bacillati</taxon>
        <taxon>Actinomycetota</taxon>
        <taxon>Actinomycetes</taxon>
        <taxon>Mycobacteriales</taxon>
        <taxon>Corynebacteriaceae</taxon>
        <taxon>Corynebacterium</taxon>
    </lineage>
</organism>
<dbReference type="OrthoDB" id="9794954at2"/>
<dbReference type="SUPFAM" id="SSF54862">
    <property type="entry name" value="4Fe-4S ferredoxins"/>
    <property type="match status" value="1"/>
</dbReference>
<dbReference type="InterPro" id="IPR017896">
    <property type="entry name" value="4Fe4S_Fe-S-bd"/>
</dbReference>
<evidence type="ECO:0000256" key="5">
    <source>
        <dbReference type="SAM" id="MobiDB-lite"/>
    </source>
</evidence>
<evidence type="ECO:0000256" key="3">
    <source>
        <dbReference type="ARBA" id="ARBA00023004"/>
    </source>
</evidence>
<dbReference type="PANTHER" id="PTHR43687:SF1">
    <property type="entry name" value="FERREDOXIN III"/>
    <property type="match status" value="1"/>
</dbReference>
<reference evidence="8" key="1">
    <citation type="submission" date="2017-11" db="EMBL/GenBank/DDBJ databases">
        <title>Otitis media/interna in a cat caused by the recently described species Corynebacterium provencense.</title>
        <authorList>
            <person name="Kittl S."/>
            <person name="Brodard I."/>
            <person name="Rychener L."/>
            <person name="Jores J."/>
            <person name="Roosje P."/>
            <person name="Gobeli Brawand S."/>
        </authorList>
    </citation>
    <scope>NUCLEOTIDE SEQUENCE [LARGE SCALE GENOMIC DNA]</scope>
    <source>
        <strain evidence="8">17KM38</strain>
    </source>
</reference>
<dbReference type="AlphaFoldDB" id="A0A2Z3YPM3"/>
<evidence type="ECO:0000313" key="8">
    <source>
        <dbReference type="Proteomes" id="UP000247696"/>
    </source>
</evidence>
<keyword evidence="2" id="KW-0479">Metal-binding</keyword>
<dbReference type="STRING" id="1737425.GCA_900049755_01036"/>
<evidence type="ECO:0000259" key="6">
    <source>
        <dbReference type="PROSITE" id="PS51379"/>
    </source>
</evidence>
<feature type="compositionally biased region" description="Low complexity" evidence="5">
    <location>
        <begin position="99"/>
        <end position="130"/>
    </location>
</feature>
<dbReference type="RefSeq" id="WP_078057136.1">
    <property type="nucleotide sequence ID" value="NZ_CABKVS010000001.1"/>
</dbReference>
<evidence type="ECO:0000313" key="7">
    <source>
        <dbReference type="EMBL" id="AWT26608.1"/>
    </source>
</evidence>
<feature type="region of interest" description="Disordered" evidence="5">
    <location>
        <begin position="93"/>
        <end position="138"/>
    </location>
</feature>
<dbReference type="Pfam" id="PF13237">
    <property type="entry name" value="Fer4_10"/>
    <property type="match status" value="1"/>
</dbReference>
<protein>
    <submittedName>
        <fullName evidence="7">Ferredoxin-3</fullName>
    </submittedName>
</protein>
<feature type="domain" description="4Fe-4S ferredoxin-type" evidence="6">
    <location>
        <begin position="31"/>
        <end position="61"/>
    </location>
</feature>
<evidence type="ECO:0000256" key="2">
    <source>
        <dbReference type="ARBA" id="ARBA00022723"/>
    </source>
</evidence>
<dbReference type="GO" id="GO:0046872">
    <property type="term" value="F:metal ion binding"/>
    <property type="evidence" value="ECO:0007669"/>
    <property type="project" value="UniProtKB-KW"/>
</dbReference>
<keyword evidence="3" id="KW-0408">Iron</keyword>
<evidence type="ECO:0000256" key="1">
    <source>
        <dbReference type="ARBA" id="ARBA00022485"/>
    </source>
</evidence>
<proteinExistence type="predicted"/>
<dbReference type="Gene3D" id="3.30.70.20">
    <property type="match status" value="1"/>
</dbReference>
<keyword evidence="4" id="KW-0411">Iron-sulfur</keyword>
<dbReference type="InterPro" id="IPR050572">
    <property type="entry name" value="Fe-S_Ferredoxin"/>
</dbReference>
<keyword evidence="1" id="KW-0004">4Fe-4S</keyword>
<keyword evidence="8" id="KW-1185">Reference proteome</keyword>
<gene>
    <name evidence="7" type="ORF">Csp1_18320</name>
</gene>
<feature type="domain" description="4Fe-4S ferredoxin-type" evidence="6">
    <location>
        <begin position="1"/>
        <end position="30"/>
    </location>
</feature>
<dbReference type="InterPro" id="IPR017900">
    <property type="entry name" value="4Fe4S_Fe_S_CS"/>
</dbReference>
<dbReference type="PROSITE" id="PS51379">
    <property type="entry name" value="4FE4S_FER_2"/>
    <property type="match status" value="2"/>
</dbReference>
<dbReference type="GO" id="GO:0051539">
    <property type="term" value="F:4 iron, 4 sulfur cluster binding"/>
    <property type="evidence" value="ECO:0007669"/>
    <property type="project" value="UniProtKB-KW"/>
</dbReference>
<name>A0A2Z3YPM3_9CORY</name>
<dbReference type="PANTHER" id="PTHR43687">
    <property type="entry name" value="ADENYLYLSULFATE REDUCTASE, BETA SUBUNIT"/>
    <property type="match status" value="1"/>
</dbReference>
<dbReference type="EMBL" id="CP024988">
    <property type="protein sequence ID" value="AWT26608.1"/>
    <property type="molecule type" value="Genomic_DNA"/>
</dbReference>